<evidence type="ECO:0000256" key="3">
    <source>
        <dbReference type="ARBA" id="ARBA00022777"/>
    </source>
</evidence>
<dbReference type="PANTHER" id="PTHR47973">
    <property type="entry name" value="CYSTEINE-RICH RECEPTOR-LIKE PROTEIN KINASE 3"/>
    <property type="match status" value="1"/>
</dbReference>
<sequence length="184" mass="20347">MIGDSGYMAPEYVMHGRLSVKADIFSFGVLVLELISGQRNSTFSQRHGEAQNLLDWVSHLLVFINFNNAFRLRLQSSLVKFGLLCTQGDPQSRPDMRRIVVLLSKKAVSLEEPTRPGIIGSRYRSRRPAEMSSSVGTSDTARTFGESDSRTFDSSSNSNTATGSSSAQITPRLFDPRGKRPIES</sequence>
<keyword evidence="8" id="KW-1185">Reference proteome</keyword>
<keyword evidence="7" id="KW-0675">Receptor</keyword>
<evidence type="ECO:0000313" key="8">
    <source>
        <dbReference type="Proteomes" id="UP001151752"/>
    </source>
</evidence>
<dbReference type="Proteomes" id="UP001151752">
    <property type="component" value="Chromosome 10"/>
</dbReference>
<feature type="region of interest" description="Disordered" evidence="5">
    <location>
        <begin position="117"/>
        <end position="184"/>
    </location>
</feature>
<organism evidence="7 8">
    <name type="scientific">Salix koriyanagi</name>
    <dbReference type="NCBI Taxonomy" id="2511006"/>
    <lineage>
        <taxon>Eukaryota</taxon>
        <taxon>Viridiplantae</taxon>
        <taxon>Streptophyta</taxon>
        <taxon>Embryophyta</taxon>
        <taxon>Tracheophyta</taxon>
        <taxon>Spermatophyta</taxon>
        <taxon>Magnoliopsida</taxon>
        <taxon>eudicotyledons</taxon>
        <taxon>Gunneridae</taxon>
        <taxon>Pentapetalae</taxon>
        <taxon>rosids</taxon>
        <taxon>fabids</taxon>
        <taxon>Malpighiales</taxon>
        <taxon>Salicaceae</taxon>
        <taxon>Saliceae</taxon>
        <taxon>Salix</taxon>
    </lineage>
</organism>
<name>A0A9Q0WS59_9ROSI</name>
<keyword evidence="1" id="KW-0808">Transferase</keyword>
<keyword evidence="4" id="KW-0067">ATP-binding</keyword>
<accession>A0A9Q0WS59</accession>
<evidence type="ECO:0000313" key="7">
    <source>
        <dbReference type="EMBL" id="KAJ6771843.1"/>
    </source>
</evidence>
<dbReference type="Pfam" id="PF00069">
    <property type="entry name" value="Pkinase"/>
    <property type="match status" value="1"/>
</dbReference>
<evidence type="ECO:0000256" key="2">
    <source>
        <dbReference type="ARBA" id="ARBA00022741"/>
    </source>
</evidence>
<dbReference type="PROSITE" id="PS50011">
    <property type="entry name" value="PROTEIN_KINASE_DOM"/>
    <property type="match status" value="1"/>
</dbReference>
<reference evidence="7" key="2">
    <citation type="journal article" date="2023" name="Int. J. Mol. Sci.">
        <title>De Novo Assembly and Annotation of 11 Diverse Shrub Willow (Salix) Genomes Reveals Novel Gene Organization in Sex-Linked Regions.</title>
        <authorList>
            <person name="Hyden B."/>
            <person name="Feng K."/>
            <person name="Yates T.B."/>
            <person name="Jawdy S."/>
            <person name="Cereghino C."/>
            <person name="Smart L.B."/>
            <person name="Muchero W."/>
        </authorList>
    </citation>
    <scope>NUCLEOTIDE SEQUENCE</scope>
    <source>
        <tissue evidence="7">Shoot tip</tissue>
    </source>
</reference>
<dbReference type="InterPro" id="IPR052059">
    <property type="entry name" value="CR_Ser/Thr_kinase"/>
</dbReference>
<evidence type="ECO:0000256" key="4">
    <source>
        <dbReference type="ARBA" id="ARBA00022840"/>
    </source>
</evidence>
<keyword evidence="2" id="KW-0547">Nucleotide-binding</keyword>
<evidence type="ECO:0000256" key="5">
    <source>
        <dbReference type="SAM" id="MobiDB-lite"/>
    </source>
</evidence>
<feature type="domain" description="Protein kinase" evidence="6">
    <location>
        <begin position="1"/>
        <end position="108"/>
    </location>
</feature>
<proteinExistence type="predicted"/>
<dbReference type="GO" id="GO:0004672">
    <property type="term" value="F:protein kinase activity"/>
    <property type="evidence" value="ECO:0007669"/>
    <property type="project" value="InterPro"/>
</dbReference>
<feature type="compositionally biased region" description="Low complexity" evidence="5">
    <location>
        <begin position="152"/>
        <end position="167"/>
    </location>
</feature>
<dbReference type="EMBL" id="JAPFFM010000002">
    <property type="protein sequence ID" value="KAJ6771843.1"/>
    <property type="molecule type" value="Genomic_DNA"/>
</dbReference>
<feature type="compositionally biased region" description="Polar residues" evidence="5">
    <location>
        <begin position="131"/>
        <end position="141"/>
    </location>
</feature>
<evidence type="ECO:0000256" key="1">
    <source>
        <dbReference type="ARBA" id="ARBA00022679"/>
    </source>
</evidence>
<dbReference type="InterPro" id="IPR011009">
    <property type="entry name" value="Kinase-like_dom_sf"/>
</dbReference>
<dbReference type="InterPro" id="IPR000719">
    <property type="entry name" value="Prot_kinase_dom"/>
</dbReference>
<gene>
    <name evidence="7" type="ORF">OIU74_018147</name>
</gene>
<comment type="caution">
    <text evidence="7">The sequence shown here is derived from an EMBL/GenBank/DDBJ whole genome shotgun (WGS) entry which is preliminary data.</text>
</comment>
<dbReference type="SUPFAM" id="SSF56112">
    <property type="entry name" value="Protein kinase-like (PK-like)"/>
    <property type="match status" value="1"/>
</dbReference>
<protein>
    <submittedName>
        <fullName evidence="7">RECEPTOR-LIKE SERINE/THREONINE-PROTEIN KINASE SD1-8</fullName>
    </submittedName>
</protein>
<dbReference type="AlphaFoldDB" id="A0A9Q0WS59"/>
<dbReference type="GO" id="GO:0005524">
    <property type="term" value="F:ATP binding"/>
    <property type="evidence" value="ECO:0007669"/>
    <property type="project" value="UniProtKB-KW"/>
</dbReference>
<evidence type="ECO:0000259" key="6">
    <source>
        <dbReference type="PROSITE" id="PS50011"/>
    </source>
</evidence>
<dbReference type="Gene3D" id="1.10.510.10">
    <property type="entry name" value="Transferase(Phosphotransferase) domain 1"/>
    <property type="match status" value="1"/>
</dbReference>
<reference evidence="7" key="1">
    <citation type="submission" date="2022-11" db="EMBL/GenBank/DDBJ databases">
        <authorList>
            <person name="Hyden B.L."/>
            <person name="Feng K."/>
            <person name="Yates T."/>
            <person name="Jawdy S."/>
            <person name="Smart L.B."/>
            <person name="Muchero W."/>
        </authorList>
    </citation>
    <scope>NUCLEOTIDE SEQUENCE</scope>
    <source>
        <tissue evidence="7">Shoot tip</tissue>
    </source>
</reference>
<feature type="compositionally biased region" description="Basic and acidic residues" evidence="5">
    <location>
        <begin position="174"/>
        <end position="184"/>
    </location>
</feature>
<keyword evidence="3 7" id="KW-0418">Kinase</keyword>